<dbReference type="Proteomes" id="UP000027238">
    <property type="component" value="Unassembled WGS sequence"/>
</dbReference>
<proteinExistence type="predicted"/>
<feature type="region of interest" description="Disordered" evidence="1">
    <location>
        <begin position="1"/>
        <end position="37"/>
    </location>
</feature>
<sequence length="137" mass="15335">MHAHHRGKAPGGPSLLVPERPAGETERAHGLAESCHGRIGPDAREAWQREHGYRLGRQKVLNIQTWEKKGEGRKEGSERTDWKLMAHLEKLLAWGAGPLVPFGLPSHRLARSVFVQDEKAKQKRMSVRTNPHGHGLV</sequence>
<dbReference type="EMBL" id="JMSE01000054">
    <property type="protein sequence ID" value="KDN72095.1"/>
    <property type="molecule type" value="Genomic_DNA"/>
</dbReference>
<organism evidence="2 3">
    <name type="scientific">Colletotrichum sublineola</name>
    <name type="common">Sorghum anthracnose fungus</name>
    <dbReference type="NCBI Taxonomy" id="1173701"/>
    <lineage>
        <taxon>Eukaryota</taxon>
        <taxon>Fungi</taxon>
        <taxon>Dikarya</taxon>
        <taxon>Ascomycota</taxon>
        <taxon>Pezizomycotina</taxon>
        <taxon>Sordariomycetes</taxon>
        <taxon>Hypocreomycetidae</taxon>
        <taxon>Glomerellales</taxon>
        <taxon>Glomerellaceae</taxon>
        <taxon>Colletotrichum</taxon>
        <taxon>Colletotrichum graminicola species complex</taxon>
    </lineage>
</organism>
<protein>
    <submittedName>
        <fullName evidence="2">Uncharacterized protein</fullName>
    </submittedName>
</protein>
<feature type="compositionally biased region" description="Basic and acidic residues" evidence="1">
    <location>
        <begin position="21"/>
        <end position="37"/>
    </location>
</feature>
<evidence type="ECO:0000313" key="3">
    <source>
        <dbReference type="Proteomes" id="UP000027238"/>
    </source>
</evidence>
<accession>A0A066Y1L5</accession>
<comment type="caution">
    <text evidence="2">The sequence shown here is derived from an EMBL/GenBank/DDBJ whole genome shotgun (WGS) entry which is preliminary data.</text>
</comment>
<gene>
    <name evidence="2" type="ORF">CSUB01_11178</name>
</gene>
<dbReference type="AlphaFoldDB" id="A0A066Y1L5"/>
<evidence type="ECO:0000313" key="2">
    <source>
        <dbReference type="EMBL" id="KDN72095.1"/>
    </source>
</evidence>
<dbReference type="HOGENOM" id="CLU_1864998_0_0_1"/>
<evidence type="ECO:0000256" key="1">
    <source>
        <dbReference type="SAM" id="MobiDB-lite"/>
    </source>
</evidence>
<keyword evidence="3" id="KW-1185">Reference proteome</keyword>
<reference evidence="3" key="1">
    <citation type="journal article" date="2014" name="Genome Announc.">
        <title>Draft genome sequence of Colletotrichum sublineola, a destructive pathogen of cultivated sorghum.</title>
        <authorList>
            <person name="Baroncelli R."/>
            <person name="Sanz-Martin J.M."/>
            <person name="Rech G.E."/>
            <person name="Sukno S.A."/>
            <person name="Thon M.R."/>
        </authorList>
    </citation>
    <scope>NUCLEOTIDE SEQUENCE [LARGE SCALE GENOMIC DNA]</scope>
    <source>
        <strain evidence="3">TX430BB</strain>
    </source>
</reference>
<name>A0A066Y1L5_COLSU</name>